<evidence type="ECO:0000313" key="2">
    <source>
        <dbReference type="EMBL" id="MFD1675745.1"/>
    </source>
</evidence>
<feature type="transmembrane region" description="Helical" evidence="1">
    <location>
        <begin position="137"/>
        <end position="156"/>
    </location>
</feature>
<feature type="transmembrane region" description="Helical" evidence="1">
    <location>
        <begin position="162"/>
        <end position="179"/>
    </location>
</feature>
<keyword evidence="1" id="KW-1133">Transmembrane helix</keyword>
<dbReference type="EMBL" id="JBHUCX010000035">
    <property type="protein sequence ID" value="MFD1675745.1"/>
    <property type="molecule type" value="Genomic_DNA"/>
</dbReference>
<keyword evidence="1" id="KW-0812">Transmembrane</keyword>
<sequence>MGGACQLYFNTSQTANCRRGEDIGHISIVSSSLNQHRAMSRLKRKDDIMNTQILDERQLNHPRSRMAFHRVKVFALCYLGTSVLTFVAIILLRNNTAIVTPAVWIRGTIVVASACLTTFFAYQMARGRSRAYLRLRLVSAIMLVAVVVIVALPGTFPLWMKIEQGICGLFLLGIVVVVNKKCLRSAFANR</sequence>
<evidence type="ECO:0000256" key="1">
    <source>
        <dbReference type="SAM" id="Phobius"/>
    </source>
</evidence>
<feature type="transmembrane region" description="Helical" evidence="1">
    <location>
        <begin position="73"/>
        <end position="92"/>
    </location>
</feature>
<evidence type="ECO:0000313" key="3">
    <source>
        <dbReference type="Proteomes" id="UP001597079"/>
    </source>
</evidence>
<name>A0ABW4JKP4_9BACL</name>
<gene>
    <name evidence="2" type="ORF">ACFSB2_13670</name>
</gene>
<dbReference type="RefSeq" id="WP_377943628.1">
    <property type="nucleotide sequence ID" value="NZ_JBHUCX010000035.1"/>
</dbReference>
<dbReference type="Proteomes" id="UP001597079">
    <property type="component" value="Unassembled WGS sequence"/>
</dbReference>
<protein>
    <submittedName>
        <fullName evidence="2">Uncharacterized protein</fullName>
    </submittedName>
</protein>
<keyword evidence="3" id="KW-1185">Reference proteome</keyword>
<feature type="transmembrane region" description="Helical" evidence="1">
    <location>
        <begin position="104"/>
        <end position="125"/>
    </location>
</feature>
<organism evidence="2 3">
    <name type="scientific">Alicyclobacillus fodiniaquatilis</name>
    <dbReference type="NCBI Taxonomy" id="1661150"/>
    <lineage>
        <taxon>Bacteria</taxon>
        <taxon>Bacillati</taxon>
        <taxon>Bacillota</taxon>
        <taxon>Bacilli</taxon>
        <taxon>Bacillales</taxon>
        <taxon>Alicyclobacillaceae</taxon>
        <taxon>Alicyclobacillus</taxon>
    </lineage>
</organism>
<reference evidence="3" key="1">
    <citation type="journal article" date="2019" name="Int. J. Syst. Evol. Microbiol.">
        <title>The Global Catalogue of Microorganisms (GCM) 10K type strain sequencing project: providing services to taxonomists for standard genome sequencing and annotation.</title>
        <authorList>
            <consortium name="The Broad Institute Genomics Platform"/>
            <consortium name="The Broad Institute Genome Sequencing Center for Infectious Disease"/>
            <person name="Wu L."/>
            <person name="Ma J."/>
        </authorList>
    </citation>
    <scope>NUCLEOTIDE SEQUENCE [LARGE SCALE GENOMIC DNA]</scope>
    <source>
        <strain evidence="3">CGMCC 1.12286</strain>
    </source>
</reference>
<comment type="caution">
    <text evidence="2">The sequence shown here is derived from an EMBL/GenBank/DDBJ whole genome shotgun (WGS) entry which is preliminary data.</text>
</comment>
<accession>A0ABW4JKP4</accession>
<proteinExistence type="predicted"/>
<keyword evidence="1" id="KW-0472">Membrane</keyword>